<dbReference type="Proteomes" id="UP000019460">
    <property type="component" value="Unassembled WGS sequence"/>
</dbReference>
<dbReference type="AlphaFoldDB" id="W9V186"/>
<keyword evidence="2" id="KW-1185">Reference proteome</keyword>
<organism evidence="1 2">
    <name type="scientific">Imhoffiella purpurea</name>
    <dbReference type="NCBI Taxonomy" id="1249627"/>
    <lineage>
        <taxon>Bacteria</taxon>
        <taxon>Pseudomonadati</taxon>
        <taxon>Pseudomonadota</taxon>
        <taxon>Gammaproteobacteria</taxon>
        <taxon>Chromatiales</taxon>
        <taxon>Chromatiaceae</taxon>
        <taxon>Imhoffiella</taxon>
    </lineage>
</organism>
<dbReference type="EMBL" id="AONC01000077">
    <property type="protein sequence ID" value="EXJ13243.1"/>
    <property type="molecule type" value="Genomic_DNA"/>
</dbReference>
<accession>W9V186</accession>
<reference evidence="1 2" key="1">
    <citation type="submission" date="2012-11" db="EMBL/GenBank/DDBJ databases">
        <title>Genome assembly of Thiorhodococcus sp. AK35.</title>
        <authorList>
            <person name="Nupur N."/>
            <person name="Khatri I."/>
            <person name="Subramanian S."/>
            <person name="Pinnaka A."/>
        </authorList>
    </citation>
    <scope>NUCLEOTIDE SEQUENCE [LARGE SCALE GENOMIC DNA]</scope>
    <source>
        <strain evidence="1 2">AK35</strain>
    </source>
</reference>
<name>W9V186_9GAMM</name>
<dbReference type="RefSeq" id="WP_043757651.1">
    <property type="nucleotide sequence ID" value="NZ_AONC01000077.1"/>
</dbReference>
<evidence type="ECO:0000313" key="1">
    <source>
        <dbReference type="EMBL" id="EXJ13243.1"/>
    </source>
</evidence>
<comment type="caution">
    <text evidence="1">The sequence shown here is derived from an EMBL/GenBank/DDBJ whole genome shotgun (WGS) entry which is preliminary data.</text>
</comment>
<evidence type="ECO:0000313" key="2">
    <source>
        <dbReference type="Proteomes" id="UP000019460"/>
    </source>
</evidence>
<proteinExistence type="predicted"/>
<sequence>MTKQSKISQIPQLRTRLKHLADMREQGEQTLAKTQDRLASLLAEAGLTAFSPREECERIPGLCDYQELVGKCESHLEGVDSAIGKVKQALAHAQAAAFVSLILRPMEEFAGDFPPSQETKTVIH</sequence>
<dbReference type="STRING" id="1249627.D779_3921"/>
<gene>
    <name evidence="1" type="ORF">D779_3921</name>
</gene>
<protein>
    <submittedName>
        <fullName evidence="1">Uncharacterized protein</fullName>
    </submittedName>
</protein>